<dbReference type="InterPro" id="IPR039448">
    <property type="entry name" value="Beta_helix"/>
</dbReference>
<keyword evidence="4" id="KW-0413">Isomerase</keyword>
<dbReference type="NCBIfam" id="TIGR03804">
    <property type="entry name" value="para_beta_helix"/>
    <property type="match status" value="2"/>
</dbReference>
<sequence>MSPKALRCVTLAALLGLAIHADTATAATRLNPSSDSSSDDSSSDSNDATAPTPVPAMHVSSAPTSAAREMTTPSPAAMIAFTAAPTMLMMPAGNGTAFNGTDTPSPNTPIPKPECNSTQAVSIRYSATTGRLYLEAGVEGERGGCVTVEQIWEARGGGTTTGAKAPLYAVDPVSGEYSDVITGTWLLEEDLYVEDGITLKVWGNGSGGYADELRLKSTPPTEDGGNGTYINLRAHGGSLDFEHTKVFGWDTTNNSYDMDETDGRSYISAVSEIVLDPTQTCEGNAKNTMGEARMDIVNSEMGYMGFHDSESYGLTWKVRGFCKDKSNPEVFDQVNVYGNIYDSELHHMNFAVYTYGHQQGDWRRNTVHSNSGYGYDPHDDSDFLTIHDNVVYDNNWHGIIASKRCNNVSIQGNIVYGGNDTSAGIFLHRSSDYAVVKDNHCYGNGDAGMAMLESSNAEISGNIFEGNKYGIRMSVGCRDNFVSNNTMTNTSQYAIYTYQGSDPAEVQPTGRSQDNIFDSNTVVGGPQAIKLKESDGTRITNNVFYEPGLVEFSNTTENVVTGNVGLEDATEVELVEPACFAETDEASLAEYSC</sequence>
<protein>
    <submittedName>
        <fullName evidence="4">Mannuronan C-5-epimerase</fullName>
        <ecNumber evidence="4">5.1.3.-</ecNumber>
    </submittedName>
</protein>
<dbReference type="SUPFAM" id="SSF51126">
    <property type="entry name" value="Pectin lyase-like"/>
    <property type="match status" value="1"/>
</dbReference>
<dbReference type="EMBL" id="FN647822">
    <property type="protein sequence ID" value="CBN78412.1"/>
    <property type="molecule type" value="Genomic_DNA"/>
</dbReference>
<evidence type="ECO:0000256" key="2">
    <source>
        <dbReference type="SAM" id="SignalP"/>
    </source>
</evidence>
<evidence type="ECO:0000313" key="4">
    <source>
        <dbReference type="EMBL" id="CBN78412.1"/>
    </source>
</evidence>
<dbReference type="InterPro" id="IPR012334">
    <property type="entry name" value="Pectin_lyas_fold"/>
</dbReference>
<evidence type="ECO:0000256" key="1">
    <source>
        <dbReference type="SAM" id="MobiDB-lite"/>
    </source>
</evidence>
<feature type="compositionally biased region" description="Polar residues" evidence="1">
    <location>
        <begin position="96"/>
        <end position="105"/>
    </location>
</feature>
<dbReference type="AlphaFoldDB" id="D8LD45"/>
<dbReference type="InterPro" id="IPR022441">
    <property type="entry name" value="Para_beta_helix_rpt-2"/>
</dbReference>
<dbReference type="InterPro" id="IPR011050">
    <property type="entry name" value="Pectin_lyase_fold/virulence"/>
</dbReference>
<dbReference type="Pfam" id="PF13229">
    <property type="entry name" value="Beta_helix"/>
    <property type="match status" value="1"/>
</dbReference>
<feature type="region of interest" description="Disordered" evidence="1">
    <location>
        <begin position="29"/>
        <end position="71"/>
    </location>
</feature>
<dbReference type="SMART" id="SM00710">
    <property type="entry name" value="PbH1"/>
    <property type="match status" value="7"/>
</dbReference>
<organism evidence="4 5">
    <name type="scientific">Ectocarpus siliculosus</name>
    <name type="common">Brown alga</name>
    <name type="synonym">Conferva siliculosa</name>
    <dbReference type="NCBI Taxonomy" id="2880"/>
    <lineage>
        <taxon>Eukaryota</taxon>
        <taxon>Sar</taxon>
        <taxon>Stramenopiles</taxon>
        <taxon>Ochrophyta</taxon>
        <taxon>PX clade</taxon>
        <taxon>Phaeophyceae</taxon>
        <taxon>Ectocarpales</taxon>
        <taxon>Ectocarpaceae</taxon>
        <taxon>Ectocarpus</taxon>
    </lineage>
</organism>
<dbReference type="BRENDA" id="5.1.3.37">
    <property type="organism ID" value="13181"/>
</dbReference>
<evidence type="ECO:0000313" key="5">
    <source>
        <dbReference type="Proteomes" id="UP000002630"/>
    </source>
</evidence>
<feature type="region of interest" description="Disordered" evidence="1">
    <location>
        <begin position="94"/>
        <end position="116"/>
    </location>
</feature>
<keyword evidence="2" id="KW-0732">Signal</keyword>
<dbReference type="GO" id="GO:0016853">
    <property type="term" value="F:isomerase activity"/>
    <property type="evidence" value="ECO:0007669"/>
    <property type="project" value="UniProtKB-KW"/>
</dbReference>
<dbReference type="InParanoid" id="D8LD45"/>
<feature type="domain" description="Right handed beta helix" evidence="3">
    <location>
        <begin position="401"/>
        <end position="502"/>
    </location>
</feature>
<dbReference type="EC" id="5.1.3.-" evidence="4"/>
<dbReference type="InterPro" id="IPR006626">
    <property type="entry name" value="PbH1"/>
</dbReference>
<reference evidence="4 5" key="1">
    <citation type="journal article" date="2010" name="Nature">
        <title>The Ectocarpus genome and the independent evolution of multicellularity in brown algae.</title>
        <authorList>
            <person name="Cock J.M."/>
            <person name="Sterck L."/>
            <person name="Rouze P."/>
            <person name="Scornet D."/>
            <person name="Allen A.E."/>
            <person name="Amoutzias G."/>
            <person name="Anthouard V."/>
            <person name="Artiguenave F."/>
            <person name="Aury J.M."/>
            <person name="Badger J.H."/>
            <person name="Beszteri B."/>
            <person name="Billiau K."/>
            <person name="Bonnet E."/>
            <person name="Bothwell J.H."/>
            <person name="Bowler C."/>
            <person name="Boyen C."/>
            <person name="Brownlee C."/>
            <person name="Carrano C.J."/>
            <person name="Charrier B."/>
            <person name="Cho G.Y."/>
            <person name="Coelho S.M."/>
            <person name="Collen J."/>
            <person name="Corre E."/>
            <person name="Da Silva C."/>
            <person name="Delage L."/>
            <person name="Delaroque N."/>
            <person name="Dittami S.M."/>
            <person name="Doulbeau S."/>
            <person name="Elias M."/>
            <person name="Farnham G."/>
            <person name="Gachon C.M."/>
            <person name="Gschloessl B."/>
            <person name="Heesch S."/>
            <person name="Jabbari K."/>
            <person name="Jubin C."/>
            <person name="Kawai H."/>
            <person name="Kimura K."/>
            <person name="Kloareg B."/>
            <person name="Kupper F.C."/>
            <person name="Lang D."/>
            <person name="Le Bail A."/>
            <person name="Leblanc C."/>
            <person name="Lerouge P."/>
            <person name="Lohr M."/>
            <person name="Lopez P.J."/>
            <person name="Martens C."/>
            <person name="Maumus F."/>
            <person name="Michel G."/>
            <person name="Miranda-Saavedra D."/>
            <person name="Morales J."/>
            <person name="Moreau H."/>
            <person name="Motomura T."/>
            <person name="Nagasato C."/>
            <person name="Napoli C.A."/>
            <person name="Nelson D.R."/>
            <person name="Nyvall-Collen P."/>
            <person name="Peters A.F."/>
            <person name="Pommier C."/>
            <person name="Potin P."/>
            <person name="Poulain J."/>
            <person name="Quesneville H."/>
            <person name="Read B."/>
            <person name="Rensing S.A."/>
            <person name="Ritter A."/>
            <person name="Rousvoal S."/>
            <person name="Samanta M."/>
            <person name="Samson G."/>
            <person name="Schroeder D.C."/>
            <person name="Segurens B."/>
            <person name="Strittmatter M."/>
            <person name="Tonon T."/>
            <person name="Tregear J.W."/>
            <person name="Valentin K."/>
            <person name="von Dassow P."/>
            <person name="Yamagishi T."/>
            <person name="Van de Peer Y."/>
            <person name="Wincker P."/>
        </authorList>
    </citation>
    <scope>NUCLEOTIDE SEQUENCE [LARGE SCALE GENOMIC DNA]</scope>
    <source>
        <strain evidence="5">Ec32 / CCAP1310/4</strain>
    </source>
</reference>
<name>D8LD45_ECTSI</name>
<proteinExistence type="predicted"/>
<dbReference type="Gene3D" id="2.160.20.10">
    <property type="entry name" value="Single-stranded right-handed beta-helix, Pectin lyase-like"/>
    <property type="match status" value="1"/>
</dbReference>
<accession>D8LD45</accession>
<dbReference type="Proteomes" id="UP000002630">
    <property type="component" value="Linkage Group LG23"/>
</dbReference>
<dbReference type="EMBL" id="FN649748">
    <property type="protein sequence ID" value="CBN78412.1"/>
    <property type="molecule type" value="Genomic_DNA"/>
</dbReference>
<evidence type="ECO:0000259" key="3">
    <source>
        <dbReference type="Pfam" id="PF13229"/>
    </source>
</evidence>
<keyword evidence="5" id="KW-1185">Reference proteome</keyword>
<feature type="signal peptide" evidence="2">
    <location>
        <begin position="1"/>
        <end position="26"/>
    </location>
</feature>
<feature type="chain" id="PRO_5003117037" evidence="2">
    <location>
        <begin position="27"/>
        <end position="593"/>
    </location>
</feature>
<dbReference type="OrthoDB" id="10331810at2759"/>
<gene>
    <name evidence="4" type="primary">MEP2</name>
    <name evidence="4" type="ORF">Esi_0113_0051</name>
</gene>